<evidence type="ECO:0000259" key="2">
    <source>
        <dbReference type="PROSITE" id="PS50164"/>
    </source>
</evidence>
<feature type="domain" description="GIY-YIG" evidence="2">
    <location>
        <begin position="1"/>
        <end position="76"/>
    </location>
</feature>
<gene>
    <name evidence="3" type="ORF">COU13_00275</name>
</gene>
<dbReference type="AlphaFoldDB" id="A0A2H0UJJ1"/>
<evidence type="ECO:0000313" key="4">
    <source>
        <dbReference type="Proteomes" id="UP000230706"/>
    </source>
</evidence>
<protein>
    <submittedName>
        <fullName evidence="3">Excinuclease ABC subunit C</fullName>
    </submittedName>
</protein>
<comment type="caution">
    <text evidence="3">The sequence shown here is derived from an EMBL/GenBank/DDBJ whole genome shotgun (WGS) entry which is preliminary data.</text>
</comment>
<proteinExistence type="inferred from homology"/>
<dbReference type="InterPro" id="IPR035901">
    <property type="entry name" value="GIY-YIG_endonuc_sf"/>
</dbReference>
<dbReference type="PANTHER" id="PTHR34477">
    <property type="entry name" value="UPF0213 PROTEIN YHBQ"/>
    <property type="match status" value="1"/>
</dbReference>
<evidence type="ECO:0000313" key="3">
    <source>
        <dbReference type="EMBL" id="PIR86572.1"/>
    </source>
</evidence>
<dbReference type="Gene3D" id="3.40.1440.10">
    <property type="entry name" value="GIY-YIG endonuclease"/>
    <property type="match status" value="1"/>
</dbReference>
<reference evidence="4" key="1">
    <citation type="submission" date="2017-09" db="EMBL/GenBank/DDBJ databases">
        <title>Depth-based differentiation of microbial function through sediment-hosted aquifers and enrichment of novel symbionts in the deep terrestrial subsurface.</title>
        <authorList>
            <person name="Probst A.J."/>
            <person name="Ladd B."/>
            <person name="Jarett J.K."/>
            <person name="Geller-Mcgrath D.E."/>
            <person name="Sieber C.M.K."/>
            <person name="Emerson J.B."/>
            <person name="Anantharaman K."/>
            <person name="Thomas B.C."/>
            <person name="Malmstrom R."/>
            <person name="Stieglmeier M."/>
            <person name="Klingl A."/>
            <person name="Woyke T."/>
            <person name="Ryan C.M."/>
            <person name="Banfield J.F."/>
        </authorList>
    </citation>
    <scope>NUCLEOTIDE SEQUENCE [LARGE SCALE GENOMIC DNA]</scope>
</reference>
<organism evidence="3 4">
    <name type="scientific">Candidatus Kaiserbacteria bacterium CG10_big_fil_rev_8_21_14_0_10_43_70</name>
    <dbReference type="NCBI Taxonomy" id="1974605"/>
    <lineage>
        <taxon>Bacteria</taxon>
        <taxon>Candidatus Kaiseribacteriota</taxon>
    </lineage>
</organism>
<dbReference type="EMBL" id="PFBF01000004">
    <property type="protein sequence ID" value="PIR86572.1"/>
    <property type="molecule type" value="Genomic_DNA"/>
</dbReference>
<sequence>MFHYIYVLLSEKDKGFYVGYTKDLQGRFEAHTKGRVSSTKERRPLNFIYSEACKDKKDAMKREKYLKTHHGKMFLHSRLKSYLTGCKDL</sequence>
<dbReference type="Proteomes" id="UP000230706">
    <property type="component" value="Unassembled WGS sequence"/>
</dbReference>
<accession>A0A2H0UJJ1</accession>
<dbReference type="CDD" id="cd10449">
    <property type="entry name" value="GIY-YIG_SLX1_like"/>
    <property type="match status" value="1"/>
</dbReference>
<name>A0A2H0UJJ1_9BACT</name>
<dbReference type="PANTHER" id="PTHR34477:SF1">
    <property type="entry name" value="UPF0213 PROTEIN YHBQ"/>
    <property type="match status" value="1"/>
</dbReference>
<evidence type="ECO:0000256" key="1">
    <source>
        <dbReference type="ARBA" id="ARBA00007435"/>
    </source>
</evidence>
<dbReference type="Pfam" id="PF01541">
    <property type="entry name" value="GIY-YIG"/>
    <property type="match status" value="1"/>
</dbReference>
<dbReference type="InterPro" id="IPR000305">
    <property type="entry name" value="GIY-YIG_endonuc"/>
</dbReference>
<dbReference type="SUPFAM" id="SSF82771">
    <property type="entry name" value="GIY-YIG endonuclease"/>
    <property type="match status" value="1"/>
</dbReference>
<comment type="similarity">
    <text evidence="1">Belongs to the UPF0213 family.</text>
</comment>
<dbReference type="PROSITE" id="PS50164">
    <property type="entry name" value="GIY_YIG"/>
    <property type="match status" value="1"/>
</dbReference>
<dbReference type="InterPro" id="IPR050190">
    <property type="entry name" value="UPF0213_domain"/>
</dbReference>